<proteinExistence type="predicted"/>
<dbReference type="EMBL" id="CAAALY010047578">
    <property type="protein sequence ID" value="VEL20684.1"/>
    <property type="molecule type" value="Genomic_DNA"/>
</dbReference>
<accession>A0A3S4ZV69</accession>
<keyword evidence="2" id="KW-0677">Repeat</keyword>
<evidence type="ECO:0000256" key="2">
    <source>
        <dbReference type="ARBA" id="ARBA00022737"/>
    </source>
</evidence>
<protein>
    <recommendedName>
        <fullName evidence="5">Kelch repeat protein</fullName>
    </recommendedName>
</protein>
<dbReference type="AlphaFoldDB" id="A0A3S4ZV69"/>
<comment type="caution">
    <text evidence="3">The sequence shown here is derived from an EMBL/GenBank/DDBJ whole genome shotgun (WGS) entry which is preliminary data.</text>
</comment>
<dbReference type="SUPFAM" id="SSF117281">
    <property type="entry name" value="Kelch motif"/>
    <property type="match status" value="1"/>
</dbReference>
<sequence>MDAFADSLYRAAVCSWNGDIFIFGGVDSDNWDSVQMYSTGRDVWTSLDRMPEGRYGAYAFADEDSIHLLGGAKRNADATDLITFNPATGQWTVSNFRLPLELRDFACVTVRATDGSTDQPIASFSNLFIQATRRHSQPAALAHVHLSPVADLGPSSGSRAVSK</sequence>
<gene>
    <name evidence="3" type="ORF">PXEA_LOCUS14124</name>
</gene>
<evidence type="ECO:0000313" key="3">
    <source>
        <dbReference type="EMBL" id="VEL20684.1"/>
    </source>
</evidence>
<dbReference type="Proteomes" id="UP000784294">
    <property type="component" value="Unassembled WGS sequence"/>
</dbReference>
<dbReference type="OrthoDB" id="1022638at2759"/>
<evidence type="ECO:0008006" key="5">
    <source>
        <dbReference type="Google" id="ProtNLM"/>
    </source>
</evidence>
<evidence type="ECO:0000313" key="4">
    <source>
        <dbReference type="Proteomes" id="UP000784294"/>
    </source>
</evidence>
<name>A0A3S4ZV69_9PLAT</name>
<dbReference type="Pfam" id="PF01344">
    <property type="entry name" value="Kelch_1"/>
    <property type="match status" value="1"/>
</dbReference>
<reference evidence="3" key="1">
    <citation type="submission" date="2018-11" db="EMBL/GenBank/DDBJ databases">
        <authorList>
            <consortium name="Pathogen Informatics"/>
        </authorList>
    </citation>
    <scope>NUCLEOTIDE SEQUENCE</scope>
</reference>
<dbReference type="PANTHER" id="PTHR46260:SF3">
    <property type="entry name" value="RING-TYPE DOMAIN-CONTAINING PROTEIN"/>
    <property type="match status" value="1"/>
</dbReference>
<evidence type="ECO:0000256" key="1">
    <source>
        <dbReference type="ARBA" id="ARBA00022441"/>
    </source>
</evidence>
<keyword evidence="1" id="KW-0880">Kelch repeat</keyword>
<dbReference type="Gene3D" id="2.120.10.80">
    <property type="entry name" value="Kelch-type beta propeller"/>
    <property type="match status" value="1"/>
</dbReference>
<dbReference type="PANTHER" id="PTHR46260">
    <property type="entry name" value="RING-TYPE DOMAIN-CONTAINING PROTEIN"/>
    <property type="match status" value="1"/>
</dbReference>
<organism evidence="3 4">
    <name type="scientific">Protopolystoma xenopodis</name>
    <dbReference type="NCBI Taxonomy" id="117903"/>
    <lineage>
        <taxon>Eukaryota</taxon>
        <taxon>Metazoa</taxon>
        <taxon>Spiralia</taxon>
        <taxon>Lophotrochozoa</taxon>
        <taxon>Platyhelminthes</taxon>
        <taxon>Monogenea</taxon>
        <taxon>Polyopisthocotylea</taxon>
        <taxon>Polystomatidea</taxon>
        <taxon>Polystomatidae</taxon>
        <taxon>Protopolystoma</taxon>
    </lineage>
</organism>
<dbReference type="InterPro" id="IPR015915">
    <property type="entry name" value="Kelch-typ_b-propeller"/>
</dbReference>
<keyword evidence="4" id="KW-1185">Reference proteome</keyword>
<dbReference type="InterPro" id="IPR051746">
    <property type="entry name" value="Kelch_domain_containing_8"/>
</dbReference>
<dbReference type="InterPro" id="IPR006652">
    <property type="entry name" value="Kelch_1"/>
</dbReference>